<dbReference type="GO" id="GO:0015920">
    <property type="term" value="P:lipopolysaccharide transport"/>
    <property type="evidence" value="ECO:0007669"/>
    <property type="project" value="InterPro"/>
</dbReference>
<feature type="domain" description="LPS-assembly protein LptD central" evidence="3">
    <location>
        <begin position="163"/>
        <end position="228"/>
    </location>
</feature>
<proteinExistence type="inferred from homology"/>
<name>A0AAN0M492_9RHOB</name>
<dbReference type="InterPro" id="IPR050218">
    <property type="entry name" value="LptD"/>
</dbReference>
<dbReference type="InterPro" id="IPR007543">
    <property type="entry name" value="LptD_C"/>
</dbReference>
<evidence type="ECO:0000313" key="5">
    <source>
        <dbReference type="Proteomes" id="UP001451782"/>
    </source>
</evidence>
<feature type="domain" description="LptD C-terminal" evidence="2">
    <location>
        <begin position="264"/>
        <end position="605"/>
    </location>
</feature>
<reference evidence="4 5" key="1">
    <citation type="submission" date="2024-04" db="EMBL/GenBank/DDBJ databases">
        <title>Phylogenomic analyses of a clade within the roseobacter group suggest taxonomic reassignments of species of the genera Aestuariivita, Citreicella, Loktanella, Nautella, Pelagibaca, Ruegeria, Thalassobius, Thiobacimonas and Tropicibacter, and the proposal o.</title>
        <authorList>
            <person name="Jeon C.O."/>
        </authorList>
    </citation>
    <scope>NUCLEOTIDE SEQUENCE [LARGE SCALE GENOMIC DNA]</scope>
    <source>
        <strain evidence="4 5">G8-12</strain>
    </source>
</reference>
<keyword evidence="5" id="KW-1185">Reference proteome</keyword>
<dbReference type="GO" id="GO:0009279">
    <property type="term" value="C:cell outer membrane"/>
    <property type="evidence" value="ECO:0007669"/>
    <property type="project" value="UniProtKB-SubCell"/>
</dbReference>
<protein>
    <recommendedName>
        <fullName evidence="1">LPS-assembly protein LptD</fullName>
    </recommendedName>
</protein>
<dbReference type="PANTHER" id="PTHR30189:SF1">
    <property type="entry name" value="LPS-ASSEMBLY PROTEIN LPTD"/>
    <property type="match status" value="1"/>
</dbReference>
<dbReference type="AlphaFoldDB" id="A0AAN0M492"/>
<dbReference type="RefSeq" id="WP_342071193.1">
    <property type="nucleotide sequence ID" value="NZ_CP151762.1"/>
</dbReference>
<keyword evidence="1" id="KW-0472">Membrane</keyword>
<gene>
    <name evidence="1 4" type="primary">lptD</name>
    <name evidence="4" type="ORF">AABB28_06045</name>
</gene>
<comment type="function">
    <text evidence="1">Involved in the assembly of lipopolysaccharide (LPS) at the surface of the outer membrane.</text>
</comment>
<comment type="similarity">
    <text evidence="1">Belongs to the LptD family.</text>
</comment>
<dbReference type="Proteomes" id="UP001451782">
    <property type="component" value="Chromosome"/>
</dbReference>
<dbReference type="HAMAP" id="MF_01411">
    <property type="entry name" value="LPS_assembly_LptD"/>
    <property type="match status" value="1"/>
</dbReference>
<dbReference type="EMBL" id="CP151762">
    <property type="protein sequence ID" value="WZU64836.1"/>
    <property type="molecule type" value="Genomic_DNA"/>
</dbReference>
<comment type="subcellular location">
    <subcellularLocation>
        <location evidence="1">Cell outer membrane</location>
    </subcellularLocation>
</comment>
<accession>A0AAN0M492</accession>
<keyword evidence="1" id="KW-0732">Signal</keyword>
<evidence type="ECO:0000313" key="4">
    <source>
        <dbReference type="EMBL" id="WZU64836.1"/>
    </source>
</evidence>
<dbReference type="InterPro" id="IPR020889">
    <property type="entry name" value="LipoPS_assembly_LptD"/>
</dbReference>
<comment type="subunit">
    <text evidence="1">Component of the lipopolysaccharide transport and assembly complex.</text>
</comment>
<dbReference type="Pfam" id="PF19838">
    <property type="entry name" value="LptD_2"/>
    <property type="match status" value="1"/>
</dbReference>
<keyword evidence="1" id="KW-0998">Cell outer membrane</keyword>
<comment type="caution">
    <text evidence="1">Lacks conserved residue(s) required for the propagation of feature annotation.</text>
</comment>
<feature type="chain" id="PRO_5042651682" description="LPS-assembly protein LptD" evidence="1">
    <location>
        <begin position="19"/>
        <end position="699"/>
    </location>
</feature>
<dbReference type="KEGG" id="yag:AABB28_06045"/>
<dbReference type="InterPro" id="IPR045659">
    <property type="entry name" value="LptD_2"/>
</dbReference>
<dbReference type="GO" id="GO:0043165">
    <property type="term" value="P:Gram-negative-bacterium-type cell outer membrane assembly"/>
    <property type="evidence" value="ECO:0007669"/>
    <property type="project" value="UniProtKB-UniRule"/>
</dbReference>
<evidence type="ECO:0000256" key="1">
    <source>
        <dbReference type="HAMAP-Rule" id="MF_01411"/>
    </source>
</evidence>
<organism evidence="4 5">
    <name type="scientific">Yoonia algicola</name>
    <dbReference type="NCBI Taxonomy" id="3137368"/>
    <lineage>
        <taxon>Bacteria</taxon>
        <taxon>Pseudomonadati</taxon>
        <taxon>Pseudomonadota</taxon>
        <taxon>Alphaproteobacteria</taxon>
        <taxon>Rhodobacterales</taxon>
        <taxon>Paracoccaceae</taxon>
        <taxon>Yoonia</taxon>
    </lineage>
</organism>
<dbReference type="PANTHER" id="PTHR30189">
    <property type="entry name" value="LPS-ASSEMBLY PROTEIN"/>
    <property type="match status" value="1"/>
</dbReference>
<evidence type="ECO:0000259" key="2">
    <source>
        <dbReference type="Pfam" id="PF04453"/>
    </source>
</evidence>
<dbReference type="GO" id="GO:1990351">
    <property type="term" value="C:transporter complex"/>
    <property type="evidence" value="ECO:0007669"/>
    <property type="project" value="TreeGrafter"/>
</dbReference>
<evidence type="ECO:0000259" key="3">
    <source>
        <dbReference type="Pfam" id="PF19838"/>
    </source>
</evidence>
<dbReference type="Pfam" id="PF04453">
    <property type="entry name" value="LptD"/>
    <property type="match status" value="1"/>
</dbReference>
<feature type="signal peptide" evidence="1">
    <location>
        <begin position="1"/>
        <end position="18"/>
    </location>
</feature>
<sequence length="699" mass="76675" precursor="true">MRVLVFLLLLCMPLALNAQGAATLVADTVELNADEQLVATGNVEVLFDGSRLTASQIIFDRPSDTLQIIGPIVIQAADGTIFTADRATLDPRLENGILQGARIVLEQQLQVASNQIDRREGRYSQLYKTTATSCRVCGTQAPLWEIRAEQVIHDTQEKQLYFSNATLRVRGVPVLWLPRMRLPDPSLDRSSGLLIPTQSNTTQLGFGIKLPYFFTLGDHRDLTVTPYVSQETTTIELRYRQAFANGDLTVEAAVSDDTLLPEARSYLFAEGRFDLANAYQLIFDIETVSDPAYLVDYGYSDKDRLDSSVQLLRVTDRALLNARLTNYESLRDDEADASLPPIIADLSYESSYDPAFGGLLRYGASFDVAYRYSTVDGDAGRDVSRIGANGAWSDSWILPYGVVADVQTALRTDIYMINDDVAFAEDDLRVTPSMGGTLRWPLGRVSTTGATHLLEPTVSFSWADAYGGTPPNEDSLRTELDRANLFAISRYAGEDRIETGVQAAAGVTWTRLGAGGFNSTLTFGRVFRQEEQEGFTNTSGLNGKNSDFLIAGQLIAPSGFLFDTRSLWNGVEDPTVVDSRIAWRNDRVTLGANYVWLGPDAEEDRFETISEWTVDAGFVINDAWNLDVNARYDLAEDRPVRTGATLQWRNECVTVDVSASRRFASSSTVEPTTTFGISGSIGSFSTGRATGGLATGCGN</sequence>